<protein>
    <submittedName>
        <fullName evidence="2">GNAT family N-acetyltransferase</fullName>
    </submittedName>
</protein>
<keyword evidence="3" id="KW-1185">Reference proteome</keyword>
<dbReference type="InterPro" id="IPR016181">
    <property type="entry name" value="Acyl_CoA_acyltransferase"/>
</dbReference>
<dbReference type="PROSITE" id="PS51186">
    <property type="entry name" value="GNAT"/>
    <property type="match status" value="1"/>
</dbReference>
<dbReference type="Gene3D" id="3.40.630.30">
    <property type="match status" value="1"/>
</dbReference>
<comment type="caution">
    <text evidence="2">The sequence shown here is derived from an EMBL/GenBank/DDBJ whole genome shotgun (WGS) entry which is preliminary data.</text>
</comment>
<reference evidence="2" key="1">
    <citation type="submission" date="2021-03" db="EMBL/GenBank/DDBJ databases">
        <title>novel species isolated from a fishpond in China.</title>
        <authorList>
            <person name="Lu H."/>
            <person name="Cai Z."/>
        </authorList>
    </citation>
    <scope>NUCLEOTIDE SEQUENCE</scope>
    <source>
        <strain evidence="2">JCM 30855</strain>
    </source>
</reference>
<dbReference type="AlphaFoldDB" id="A0A939DKI6"/>
<name>A0A939DKI6_9ALTE</name>
<dbReference type="InterPro" id="IPR000182">
    <property type="entry name" value="GNAT_dom"/>
</dbReference>
<dbReference type="Proteomes" id="UP000664654">
    <property type="component" value="Unassembled WGS sequence"/>
</dbReference>
<dbReference type="Pfam" id="PF13302">
    <property type="entry name" value="Acetyltransf_3"/>
    <property type="match status" value="1"/>
</dbReference>
<accession>A0A939DKI6</accession>
<proteinExistence type="predicted"/>
<evidence type="ECO:0000259" key="1">
    <source>
        <dbReference type="PROSITE" id="PS51186"/>
    </source>
</evidence>
<sequence>MFRELETQRCLLRPFKDKDLTIFTAYRDNPNVARYQSWTNFSYAEALALYQGMQEQGFGLAGIWYQIAIADRHTDKLLGDLALCLVGPDMAEVGFTIDPLHQGRGYGREGLNALLGYLFDTRGHLTVRAVTDVRNLASIRLLESVGFKQQGQARQVIFKGEPAQEYLYGCNRWAWLAAAR</sequence>
<dbReference type="PANTHER" id="PTHR43792">
    <property type="entry name" value="GNAT FAMILY, PUTATIVE (AFU_ORTHOLOGUE AFUA_3G00765)-RELATED-RELATED"/>
    <property type="match status" value="1"/>
</dbReference>
<dbReference type="RefSeq" id="WP_206571962.1">
    <property type="nucleotide sequence ID" value="NZ_JAFKCV010000001.1"/>
</dbReference>
<evidence type="ECO:0000313" key="2">
    <source>
        <dbReference type="EMBL" id="MBN7823855.1"/>
    </source>
</evidence>
<dbReference type="PANTHER" id="PTHR43792:SF1">
    <property type="entry name" value="N-ACETYLTRANSFERASE DOMAIN-CONTAINING PROTEIN"/>
    <property type="match status" value="1"/>
</dbReference>
<dbReference type="EMBL" id="JAFKCV010000001">
    <property type="protein sequence ID" value="MBN7823855.1"/>
    <property type="molecule type" value="Genomic_DNA"/>
</dbReference>
<evidence type="ECO:0000313" key="3">
    <source>
        <dbReference type="Proteomes" id="UP000664654"/>
    </source>
</evidence>
<feature type="domain" description="N-acetyltransferase" evidence="1">
    <location>
        <begin position="10"/>
        <end position="173"/>
    </location>
</feature>
<gene>
    <name evidence="2" type="ORF">J0A66_01335</name>
</gene>
<dbReference type="SUPFAM" id="SSF55729">
    <property type="entry name" value="Acyl-CoA N-acyltransferases (Nat)"/>
    <property type="match status" value="1"/>
</dbReference>
<organism evidence="2 3">
    <name type="scientific">Bowmanella dokdonensis</name>
    <dbReference type="NCBI Taxonomy" id="751969"/>
    <lineage>
        <taxon>Bacteria</taxon>
        <taxon>Pseudomonadati</taxon>
        <taxon>Pseudomonadota</taxon>
        <taxon>Gammaproteobacteria</taxon>
        <taxon>Alteromonadales</taxon>
        <taxon>Alteromonadaceae</taxon>
        <taxon>Bowmanella</taxon>
    </lineage>
</organism>
<dbReference type="InterPro" id="IPR051531">
    <property type="entry name" value="N-acetyltransferase"/>
</dbReference>
<dbReference type="GO" id="GO:0016747">
    <property type="term" value="F:acyltransferase activity, transferring groups other than amino-acyl groups"/>
    <property type="evidence" value="ECO:0007669"/>
    <property type="project" value="InterPro"/>
</dbReference>